<name>X0XLR0_9ZZZZ</name>
<evidence type="ECO:0000313" key="1">
    <source>
        <dbReference type="EMBL" id="GAG36272.1"/>
    </source>
</evidence>
<comment type="caution">
    <text evidence="1">The sequence shown here is derived from an EMBL/GenBank/DDBJ whole genome shotgun (WGS) entry which is preliminary data.</text>
</comment>
<sequence>VSHITKIEDGKHKGCYLLGIDSREIIENRKLNND</sequence>
<feature type="non-terminal residue" evidence="1">
    <location>
        <position position="1"/>
    </location>
</feature>
<reference evidence="1" key="1">
    <citation type="journal article" date="2014" name="Front. Microbiol.">
        <title>High frequency of phylogenetically diverse reductive dehalogenase-homologous genes in deep subseafloor sedimentary metagenomes.</title>
        <authorList>
            <person name="Kawai M."/>
            <person name="Futagami T."/>
            <person name="Toyoda A."/>
            <person name="Takaki Y."/>
            <person name="Nishi S."/>
            <person name="Hori S."/>
            <person name="Arai W."/>
            <person name="Tsubouchi T."/>
            <person name="Morono Y."/>
            <person name="Uchiyama I."/>
            <person name="Ito T."/>
            <person name="Fujiyama A."/>
            <person name="Inagaki F."/>
            <person name="Takami H."/>
        </authorList>
    </citation>
    <scope>NUCLEOTIDE SEQUENCE</scope>
    <source>
        <strain evidence="1">Expedition CK06-06</strain>
    </source>
</reference>
<organism evidence="1">
    <name type="scientific">marine sediment metagenome</name>
    <dbReference type="NCBI Taxonomy" id="412755"/>
    <lineage>
        <taxon>unclassified sequences</taxon>
        <taxon>metagenomes</taxon>
        <taxon>ecological metagenomes</taxon>
    </lineage>
</organism>
<dbReference type="AlphaFoldDB" id="X0XLR0"/>
<protein>
    <submittedName>
        <fullName evidence="1">Uncharacterized protein</fullName>
    </submittedName>
</protein>
<gene>
    <name evidence="1" type="ORF">S01H1_63522</name>
</gene>
<accession>X0XLR0</accession>
<proteinExistence type="predicted"/>
<dbReference type="EMBL" id="BARS01041813">
    <property type="protein sequence ID" value="GAG36272.1"/>
    <property type="molecule type" value="Genomic_DNA"/>
</dbReference>